<dbReference type="EMBL" id="KN824286">
    <property type="protein sequence ID" value="KIM30093.1"/>
    <property type="molecule type" value="Genomic_DNA"/>
</dbReference>
<keyword evidence="2" id="KW-1185">Reference proteome</keyword>
<gene>
    <name evidence="1" type="ORF">M408DRAFT_328489</name>
</gene>
<name>A0A0C2WVC8_SERVB</name>
<reference evidence="1 2" key="1">
    <citation type="submission" date="2014-04" db="EMBL/GenBank/DDBJ databases">
        <authorList>
            <consortium name="DOE Joint Genome Institute"/>
            <person name="Kuo A."/>
            <person name="Zuccaro A."/>
            <person name="Kohler A."/>
            <person name="Nagy L.G."/>
            <person name="Floudas D."/>
            <person name="Copeland A."/>
            <person name="Barry K.W."/>
            <person name="Cichocki N."/>
            <person name="Veneault-Fourrey C."/>
            <person name="LaButti K."/>
            <person name="Lindquist E.A."/>
            <person name="Lipzen A."/>
            <person name="Lundell T."/>
            <person name="Morin E."/>
            <person name="Murat C."/>
            <person name="Sun H."/>
            <person name="Tunlid A."/>
            <person name="Henrissat B."/>
            <person name="Grigoriev I.V."/>
            <person name="Hibbett D.S."/>
            <person name="Martin F."/>
            <person name="Nordberg H.P."/>
            <person name="Cantor M.N."/>
            <person name="Hua S.X."/>
        </authorList>
    </citation>
    <scope>NUCLEOTIDE SEQUENCE [LARGE SCALE GENOMIC DNA]</scope>
    <source>
        <strain evidence="1 2">MAFF 305830</strain>
    </source>
</reference>
<reference evidence="2" key="2">
    <citation type="submission" date="2015-01" db="EMBL/GenBank/DDBJ databases">
        <title>Evolutionary Origins and Diversification of the Mycorrhizal Mutualists.</title>
        <authorList>
            <consortium name="DOE Joint Genome Institute"/>
            <consortium name="Mycorrhizal Genomics Consortium"/>
            <person name="Kohler A."/>
            <person name="Kuo A."/>
            <person name="Nagy L.G."/>
            <person name="Floudas D."/>
            <person name="Copeland A."/>
            <person name="Barry K.W."/>
            <person name="Cichocki N."/>
            <person name="Veneault-Fourrey C."/>
            <person name="LaButti K."/>
            <person name="Lindquist E.A."/>
            <person name="Lipzen A."/>
            <person name="Lundell T."/>
            <person name="Morin E."/>
            <person name="Murat C."/>
            <person name="Riley R."/>
            <person name="Ohm R."/>
            <person name="Sun H."/>
            <person name="Tunlid A."/>
            <person name="Henrissat B."/>
            <person name="Grigoriev I.V."/>
            <person name="Hibbett D.S."/>
            <person name="Martin F."/>
        </authorList>
    </citation>
    <scope>NUCLEOTIDE SEQUENCE [LARGE SCALE GENOMIC DNA]</scope>
    <source>
        <strain evidence="2">MAFF 305830</strain>
    </source>
</reference>
<dbReference type="Proteomes" id="UP000054097">
    <property type="component" value="Unassembled WGS sequence"/>
</dbReference>
<evidence type="ECO:0000313" key="2">
    <source>
        <dbReference type="Proteomes" id="UP000054097"/>
    </source>
</evidence>
<evidence type="ECO:0000313" key="1">
    <source>
        <dbReference type="EMBL" id="KIM30093.1"/>
    </source>
</evidence>
<accession>A0A0C2WVC8</accession>
<dbReference type="AlphaFoldDB" id="A0A0C2WVC8"/>
<evidence type="ECO:0008006" key="3">
    <source>
        <dbReference type="Google" id="ProtNLM"/>
    </source>
</evidence>
<dbReference type="HOGENOM" id="CLU_2074571_0_0_1"/>
<sequence length="119" mass="13055">MDFLTMQAWGYQGHASLHTTSAKPAPTPGAQPVKHTVELIRVFQDYGVTFTWEMSLLYGSGGLYQATLIYNKPGSSSPNAISSRAHTTEAEAKEETAIYALRELQMEGNERAAQFLASQ</sequence>
<proteinExistence type="predicted"/>
<organism evidence="1 2">
    <name type="scientific">Serendipita vermifera MAFF 305830</name>
    <dbReference type="NCBI Taxonomy" id="933852"/>
    <lineage>
        <taxon>Eukaryota</taxon>
        <taxon>Fungi</taxon>
        <taxon>Dikarya</taxon>
        <taxon>Basidiomycota</taxon>
        <taxon>Agaricomycotina</taxon>
        <taxon>Agaricomycetes</taxon>
        <taxon>Sebacinales</taxon>
        <taxon>Serendipitaceae</taxon>
        <taxon>Serendipita</taxon>
    </lineage>
</organism>
<protein>
    <recommendedName>
        <fullName evidence="3">DRBM domain-containing protein</fullName>
    </recommendedName>
</protein>